<dbReference type="AlphaFoldDB" id="A0A166N4Y5"/>
<accession>A0A166N4Y5</accession>
<evidence type="ECO:0000313" key="2">
    <source>
        <dbReference type="EMBL" id="KZV78758.1"/>
    </source>
</evidence>
<dbReference type="Proteomes" id="UP000077266">
    <property type="component" value="Unassembled WGS sequence"/>
</dbReference>
<evidence type="ECO:0000313" key="3">
    <source>
        <dbReference type="Proteomes" id="UP000077266"/>
    </source>
</evidence>
<sequence length="130" mass="15199">MLDRRAGTAPEHLIELWAKLQTVMDAVFFKPFGWDGPSAYLASAFQRMSEHGKSRRKPYRDAYMENLLRRKKEMPPWLVLRRSTPQQQRQRQEQLEPDSDGLWAVFLDRRAPARDRNLALFAVLGRQGSS</sequence>
<dbReference type="InParanoid" id="A0A166N4Y5"/>
<protein>
    <submittedName>
        <fullName evidence="2">Uncharacterized protein</fullName>
    </submittedName>
</protein>
<dbReference type="EMBL" id="KV426771">
    <property type="protein sequence ID" value="KZV78758.1"/>
    <property type="molecule type" value="Genomic_DNA"/>
</dbReference>
<feature type="region of interest" description="Disordered" evidence="1">
    <location>
        <begin position="78"/>
        <end position="97"/>
    </location>
</feature>
<proteinExistence type="predicted"/>
<organism evidence="2 3">
    <name type="scientific">Exidia glandulosa HHB12029</name>
    <dbReference type="NCBI Taxonomy" id="1314781"/>
    <lineage>
        <taxon>Eukaryota</taxon>
        <taxon>Fungi</taxon>
        <taxon>Dikarya</taxon>
        <taxon>Basidiomycota</taxon>
        <taxon>Agaricomycotina</taxon>
        <taxon>Agaricomycetes</taxon>
        <taxon>Auriculariales</taxon>
        <taxon>Exidiaceae</taxon>
        <taxon>Exidia</taxon>
    </lineage>
</organism>
<keyword evidence="3" id="KW-1185">Reference proteome</keyword>
<reference evidence="2 3" key="1">
    <citation type="journal article" date="2016" name="Mol. Biol. Evol.">
        <title>Comparative Genomics of Early-Diverging Mushroom-Forming Fungi Provides Insights into the Origins of Lignocellulose Decay Capabilities.</title>
        <authorList>
            <person name="Nagy L.G."/>
            <person name="Riley R."/>
            <person name="Tritt A."/>
            <person name="Adam C."/>
            <person name="Daum C."/>
            <person name="Floudas D."/>
            <person name="Sun H."/>
            <person name="Yadav J.S."/>
            <person name="Pangilinan J."/>
            <person name="Larsson K.H."/>
            <person name="Matsuura K."/>
            <person name="Barry K."/>
            <person name="Labutti K."/>
            <person name="Kuo R."/>
            <person name="Ohm R.A."/>
            <person name="Bhattacharya S.S."/>
            <person name="Shirouzu T."/>
            <person name="Yoshinaga Y."/>
            <person name="Martin F.M."/>
            <person name="Grigoriev I.V."/>
            <person name="Hibbett D.S."/>
        </authorList>
    </citation>
    <scope>NUCLEOTIDE SEQUENCE [LARGE SCALE GENOMIC DNA]</scope>
    <source>
        <strain evidence="2 3">HHB12029</strain>
    </source>
</reference>
<gene>
    <name evidence="2" type="ORF">EXIGLDRAFT_847181</name>
</gene>
<name>A0A166N4Y5_EXIGL</name>
<evidence type="ECO:0000256" key="1">
    <source>
        <dbReference type="SAM" id="MobiDB-lite"/>
    </source>
</evidence>